<dbReference type="GO" id="GO:0003676">
    <property type="term" value="F:nucleic acid binding"/>
    <property type="evidence" value="ECO:0007669"/>
    <property type="project" value="InterPro"/>
</dbReference>
<dbReference type="CDD" id="cd04458">
    <property type="entry name" value="CSP_CDS"/>
    <property type="match status" value="1"/>
</dbReference>
<comment type="caution">
    <text evidence="2">The sequence shown here is derived from an EMBL/GenBank/DDBJ whole genome shotgun (WGS) entry which is preliminary data.</text>
</comment>
<gene>
    <name evidence="2" type="ORF">SAE01_07840</name>
</gene>
<dbReference type="SUPFAM" id="SSF50249">
    <property type="entry name" value="Nucleic acid-binding proteins"/>
    <property type="match status" value="1"/>
</dbReference>
<dbReference type="Gene3D" id="2.40.50.140">
    <property type="entry name" value="Nucleic acid-binding proteins"/>
    <property type="match status" value="1"/>
</dbReference>
<dbReference type="OrthoDB" id="1397991at2"/>
<dbReference type="Pfam" id="PF00313">
    <property type="entry name" value="CSD"/>
    <property type="match status" value="1"/>
</dbReference>
<evidence type="ECO:0000313" key="2">
    <source>
        <dbReference type="EMBL" id="GEO08288.1"/>
    </source>
</evidence>
<organism evidence="2 3">
    <name type="scientific">Segetibacter aerophilus</name>
    <dbReference type="NCBI Taxonomy" id="670293"/>
    <lineage>
        <taxon>Bacteria</taxon>
        <taxon>Pseudomonadati</taxon>
        <taxon>Bacteroidota</taxon>
        <taxon>Chitinophagia</taxon>
        <taxon>Chitinophagales</taxon>
        <taxon>Chitinophagaceae</taxon>
        <taxon>Segetibacter</taxon>
    </lineage>
</organism>
<feature type="domain" description="CSD" evidence="1">
    <location>
        <begin position="6"/>
        <end position="71"/>
    </location>
</feature>
<dbReference type="Proteomes" id="UP000321513">
    <property type="component" value="Unassembled WGS sequence"/>
</dbReference>
<dbReference type="AlphaFoldDB" id="A0A512B8K5"/>
<dbReference type="SMART" id="SM00357">
    <property type="entry name" value="CSP"/>
    <property type="match status" value="1"/>
</dbReference>
<evidence type="ECO:0000259" key="1">
    <source>
        <dbReference type="PROSITE" id="PS51857"/>
    </source>
</evidence>
<dbReference type="InterPro" id="IPR002059">
    <property type="entry name" value="CSP_DNA-bd"/>
</dbReference>
<accession>A0A512B8K5</accession>
<dbReference type="PROSITE" id="PS51857">
    <property type="entry name" value="CSD_2"/>
    <property type="match status" value="1"/>
</dbReference>
<sequence length="770" mass="89924">MTDQDWQIGEIKFFDNDKGFGFVKSIFNGQDYFVHISKIKTPPINDNDKVAFQFTPSRKKEGTLEAKNVTLLSQFKSDTDFLILQFSQLKDFYFRKAILKALPSHCVTFIIEQELASQKSISSDIEYKNFTDKVHSINKLFEDVITKDHLGEIIAKHVEEITPDEYSVQLWLENVIKLEPDLTLIRNYFVKQKRNIQEKIYAKLNRLSKTAFFESYINRNNLFASLKNLMAFLQLEKQVEVQKEFMFLIIEVFGTEKMNLEESTKVYKILVSFVREIDKAVGELLISFFYEVSADYIKLKLWLSDLIHKEDYGIYQSNFIFLNTPDQQNFIRKLFYLLSKNADNISYEKIAALKNSTYSFSEGKKFQLDFSCNIILASIESVRGGSFLNEESIFSILTKHIENDTASLLSLNGFFEKCNGRSIPNETRETEEGGKSIVSLKQIPIPRNVEFCEGVRFNEDGRDRTYKHNCWWCRGGSCYAANQALQLPRHYNDYTLANFFSILNIHFDKKGYFDFLGLLNKINIYLKHLNCRSCNHILKPNKEGYYSYYRISNFICSNQQCDNKQTVYLNHCLGGKKTAIKSRCDNLIDSRDTARCNYTKHQPRDHYEKYGPYVCNLCGSCCSQKSLEKKHNELIERNWNMQPGLDWKVKNKVGHLEKDEIFCYKCGTEMVNNEQESKEFVNRLEKPDNTFKVLKKGTNNYGFWYMVKADEDFFEKARQVGLRVSDTKGEDLNVKFIAQGNINFLLCQACNTKYSKLKVEFIIEKKEMAN</sequence>
<dbReference type="GO" id="GO:0005829">
    <property type="term" value="C:cytosol"/>
    <property type="evidence" value="ECO:0007669"/>
    <property type="project" value="UniProtKB-ARBA"/>
</dbReference>
<keyword evidence="3" id="KW-1185">Reference proteome</keyword>
<dbReference type="InterPro" id="IPR011129">
    <property type="entry name" value="CSD"/>
</dbReference>
<dbReference type="RefSeq" id="WP_147202358.1">
    <property type="nucleotide sequence ID" value="NZ_BJYT01000002.1"/>
</dbReference>
<evidence type="ECO:0000313" key="3">
    <source>
        <dbReference type="Proteomes" id="UP000321513"/>
    </source>
</evidence>
<protein>
    <recommendedName>
        <fullName evidence="1">CSD domain-containing protein</fullName>
    </recommendedName>
</protein>
<reference evidence="2 3" key="1">
    <citation type="submission" date="2019-07" db="EMBL/GenBank/DDBJ databases">
        <title>Whole genome shotgun sequence of Segetibacter aerophilus NBRC 106135.</title>
        <authorList>
            <person name="Hosoyama A."/>
            <person name="Uohara A."/>
            <person name="Ohji S."/>
            <person name="Ichikawa N."/>
        </authorList>
    </citation>
    <scope>NUCLEOTIDE SEQUENCE [LARGE SCALE GENOMIC DNA]</scope>
    <source>
        <strain evidence="2 3">NBRC 106135</strain>
    </source>
</reference>
<name>A0A512B8K5_9BACT</name>
<dbReference type="InterPro" id="IPR012340">
    <property type="entry name" value="NA-bd_OB-fold"/>
</dbReference>
<proteinExistence type="predicted"/>
<dbReference type="EMBL" id="BJYT01000002">
    <property type="protein sequence ID" value="GEO08288.1"/>
    <property type="molecule type" value="Genomic_DNA"/>
</dbReference>